<dbReference type="RefSeq" id="XP_018273193.1">
    <property type="nucleotide sequence ID" value="XM_018416164.1"/>
</dbReference>
<feature type="compositionally biased region" description="Acidic residues" evidence="2">
    <location>
        <begin position="168"/>
        <end position="180"/>
    </location>
</feature>
<dbReference type="OrthoDB" id="2143914at2759"/>
<name>A0A194S983_RHOGW</name>
<dbReference type="PROSITE" id="PS50090">
    <property type="entry name" value="MYB_LIKE"/>
    <property type="match status" value="1"/>
</dbReference>
<feature type="compositionally biased region" description="Basic and acidic residues" evidence="2">
    <location>
        <begin position="572"/>
        <end position="582"/>
    </location>
</feature>
<dbReference type="InterPro" id="IPR009057">
    <property type="entry name" value="Homeodomain-like_sf"/>
</dbReference>
<feature type="coiled-coil region" evidence="1">
    <location>
        <begin position="197"/>
        <end position="231"/>
    </location>
</feature>
<dbReference type="EMBL" id="KQ474075">
    <property type="protein sequence ID" value="KPV77144.1"/>
    <property type="molecule type" value="Genomic_DNA"/>
</dbReference>
<evidence type="ECO:0000259" key="3">
    <source>
        <dbReference type="PROSITE" id="PS50090"/>
    </source>
</evidence>
<feature type="region of interest" description="Disordered" evidence="2">
    <location>
        <begin position="404"/>
        <end position="551"/>
    </location>
</feature>
<accession>A0A194S983</accession>
<feature type="compositionally biased region" description="Pro residues" evidence="2">
    <location>
        <begin position="58"/>
        <end position="69"/>
    </location>
</feature>
<protein>
    <submittedName>
        <fullName evidence="5">Uncharacterized protein</fullName>
    </submittedName>
</protein>
<evidence type="ECO:0000256" key="1">
    <source>
        <dbReference type="SAM" id="Coils"/>
    </source>
</evidence>
<feature type="compositionally biased region" description="Gly residues" evidence="2">
    <location>
        <begin position="359"/>
        <end position="373"/>
    </location>
</feature>
<dbReference type="PROSITE" id="PS51294">
    <property type="entry name" value="HTH_MYB"/>
    <property type="match status" value="1"/>
</dbReference>
<organism evidence="5 6">
    <name type="scientific">Rhodotorula graminis (strain WP1)</name>
    <dbReference type="NCBI Taxonomy" id="578459"/>
    <lineage>
        <taxon>Eukaryota</taxon>
        <taxon>Fungi</taxon>
        <taxon>Dikarya</taxon>
        <taxon>Basidiomycota</taxon>
        <taxon>Pucciniomycotina</taxon>
        <taxon>Microbotryomycetes</taxon>
        <taxon>Sporidiobolales</taxon>
        <taxon>Sporidiobolaceae</taxon>
        <taxon>Rhodotorula</taxon>
    </lineage>
</organism>
<dbReference type="PANTHER" id="PTHR45725">
    <property type="entry name" value="FORMIN HOMOLOGY 2 FAMILY MEMBER"/>
    <property type="match status" value="1"/>
</dbReference>
<feature type="region of interest" description="Disordered" evidence="2">
    <location>
        <begin position="691"/>
        <end position="719"/>
    </location>
</feature>
<evidence type="ECO:0000313" key="5">
    <source>
        <dbReference type="EMBL" id="KPV77144.1"/>
    </source>
</evidence>
<evidence type="ECO:0000259" key="4">
    <source>
        <dbReference type="PROSITE" id="PS51294"/>
    </source>
</evidence>
<keyword evidence="1" id="KW-0175">Coiled coil</keyword>
<keyword evidence="6" id="KW-1185">Reference proteome</keyword>
<dbReference type="SUPFAM" id="SSF46689">
    <property type="entry name" value="Homeodomain-like"/>
    <property type="match status" value="1"/>
</dbReference>
<feature type="domain" description="HTH myb-type" evidence="4">
    <location>
        <begin position="630"/>
        <end position="677"/>
    </location>
</feature>
<feature type="region of interest" description="Disordered" evidence="2">
    <location>
        <begin position="349"/>
        <end position="375"/>
    </location>
</feature>
<dbReference type="InterPro" id="IPR001005">
    <property type="entry name" value="SANT/Myb"/>
</dbReference>
<feature type="compositionally biased region" description="Acidic residues" evidence="2">
    <location>
        <begin position="425"/>
        <end position="434"/>
    </location>
</feature>
<dbReference type="InterPro" id="IPR051425">
    <property type="entry name" value="Formin_Homology"/>
</dbReference>
<reference evidence="5 6" key="1">
    <citation type="journal article" date="2015" name="Front. Microbiol.">
        <title>Genome sequence of the plant growth promoting endophytic yeast Rhodotorula graminis WP1.</title>
        <authorList>
            <person name="Firrincieli A."/>
            <person name="Otillar R."/>
            <person name="Salamov A."/>
            <person name="Schmutz J."/>
            <person name="Khan Z."/>
            <person name="Redman R.S."/>
            <person name="Fleck N.D."/>
            <person name="Lindquist E."/>
            <person name="Grigoriev I.V."/>
            <person name="Doty S.L."/>
        </authorList>
    </citation>
    <scope>NUCLEOTIDE SEQUENCE [LARGE SCALE GENOMIC DNA]</scope>
    <source>
        <strain evidence="5 6">WP1</strain>
    </source>
</reference>
<dbReference type="GeneID" id="28976612"/>
<evidence type="ECO:0000313" key="6">
    <source>
        <dbReference type="Proteomes" id="UP000053890"/>
    </source>
</evidence>
<feature type="region of interest" description="Disordered" evidence="2">
    <location>
        <begin position="572"/>
        <end position="626"/>
    </location>
</feature>
<proteinExistence type="predicted"/>
<evidence type="ECO:0000256" key="2">
    <source>
        <dbReference type="SAM" id="MobiDB-lite"/>
    </source>
</evidence>
<dbReference type="Pfam" id="PF00249">
    <property type="entry name" value="Myb_DNA-binding"/>
    <property type="match status" value="1"/>
</dbReference>
<feature type="domain" description="Myb-like" evidence="3">
    <location>
        <begin position="623"/>
        <end position="673"/>
    </location>
</feature>
<dbReference type="CDD" id="cd00167">
    <property type="entry name" value="SANT"/>
    <property type="match status" value="1"/>
</dbReference>
<feature type="region of interest" description="Disordered" evidence="2">
    <location>
        <begin position="256"/>
        <end position="299"/>
    </location>
</feature>
<feature type="compositionally biased region" description="Gly residues" evidence="2">
    <location>
        <begin position="468"/>
        <end position="484"/>
    </location>
</feature>
<feature type="compositionally biased region" description="Low complexity" evidence="2">
    <location>
        <begin position="19"/>
        <end position="33"/>
    </location>
</feature>
<dbReference type="Proteomes" id="UP000053890">
    <property type="component" value="Unassembled WGS sequence"/>
</dbReference>
<feature type="compositionally biased region" description="Low complexity" evidence="2">
    <location>
        <begin position="274"/>
        <end position="299"/>
    </location>
</feature>
<sequence>MPSPNPDPDPHQPDPHRSPSPSTSTSTSTSPRPVDSQPPVDVDHEPVPDATMSDDEPQPPSAEPLPAQAPMPSSLPQELAHAPLSTADSPPATDLVEANATIARLRAELASLPAYYTSRNQLDHDRLASDNLQLRTQATVLARKVATLEADKLALVAVKKGKGKARADDDDDERDDDQDETASQATEVDEYERDATIAQLESDKRALTVDVHRLQDRLDIAEQQTKRLSHELRSLRAYFLHGSPLVTLEADIALPSPPASQTSPASPPDPLLPPSLDAPAPTTSSSSSSRASRPTPRSVALADAEAELLLHAGKTLSHVHRVTRVPLSRAIAERADDIVRASARDGNGRAHAAAAGLGERQGQGQGQGQGQDGLDGLMQLANASSQEDLAPGALPGSSMSLRALRTSSRRGRASRSGASGAGQDGEADEGEGEDAAMGGLELPVPPAHYNPYSLDPPPPHLAMRAGVAPGGGGGGFGAGGGGAGRAAPDDDPDYLPSPPPAAAAAAAAAAGPSAWPYAYELPYPGGAPHAGPSGASSSSAAPHPHPNPRQALGQRLSALDVLAQATAEMDHEGMGMSDHGRGLYEGGSGWHAEGSAAQQGGKKAGVPSSRSRVPAVGPDGQKKPRSPYIKWNLQEDEQLLRAVIQVGCSWDNVAKLCPTRAYHQVRQRFLRGLRSGEQLPKQLMHLQEAVRKSVRDHEAKKKRKRAAKQHVAVDDADAV</sequence>
<feature type="compositionally biased region" description="Basic and acidic residues" evidence="2">
    <location>
        <begin position="8"/>
        <end position="17"/>
    </location>
</feature>
<gene>
    <name evidence="5" type="ORF">RHOBADRAFT_52092</name>
</gene>
<dbReference type="Gene3D" id="1.10.10.60">
    <property type="entry name" value="Homeodomain-like"/>
    <property type="match status" value="1"/>
</dbReference>
<feature type="compositionally biased region" description="Pro residues" evidence="2">
    <location>
        <begin position="443"/>
        <end position="460"/>
    </location>
</feature>
<dbReference type="SMART" id="SM00717">
    <property type="entry name" value="SANT"/>
    <property type="match status" value="1"/>
</dbReference>
<feature type="compositionally biased region" description="Low complexity" evidence="2">
    <location>
        <begin position="502"/>
        <end position="542"/>
    </location>
</feature>
<dbReference type="OMA" id="CPTRAYH"/>
<feature type="region of interest" description="Disordered" evidence="2">
    <location>
        <begin position="1"/>
        <end position="92"/>
    </location>
</feature>
<dbReference type="AlphaFoldDB" id="A0A194S983"/>
<dbReference type="PANTHER" id="PTHR45725:SF1">
    <property type="entry name" value="DISHEVELLED ASSOCIATED ACTIVATOR OF MORPHOGENESIS, ISOFORM D"/>
    <property type="match status" value="1"/>
</dbReference>
<feature type="region of interest" description="Disordered" evidence="2">
    <location>
        <begin position="159"/>
        <end position="192"/>
    </location>
</feature>
<dbReference type="InterPro" id="IPR017930">
    <property type="entry name" value="Myb_dom"/>
</dbReference>
<feature type="compositionally biased region" description="Low complexity" evidence="2">
    <location>
        <begin position="596"/>
        <end position="605"/>
    </location>
</feature>